<accession>A0A947DBA0</accession>
<dbReference type="RefSeq" id="WP_215607126.1">
    <property type="nucleotide sequence ID" value="NZ_JADOES010000002.1"/>
</dbReference>
<evidence type="ECO:0000313" key="2">
    <source>
        <dbReference type="EMBL" id="MBT9314056.1"/>
    </source>
</evidence>
<feature type="region of interest" description="Disordered" evidence="1">
    <location>
        <begin position="42"/>
        <end position="63"/>
    </location>
</feature>
<dbReference type="EMBL" id="JADOES010000002">
    <property type="protein sequence ID" value="MBT9314056.1"/>
    <property type="molecule type" value="Genomic_DNA"/>
</dbReference>
<reference evidence="2" key="2">
    <citation type="journal article" date="2021" name="Mar. Drugs">
        <title>Genome Reduction and Secondary Metabolism of the Marine Sponge-Associated Cyanobacterium Leptothoe.</title>
        <authorList>
            <person name="Konstantinou D."/>
            <person name="Popin R.V."/>
            <person name="Fewer D.P."/>
            <person name="Sivonen K."/>
            <person name="Gkelis S."/>
        </authorList>
    </citation>
    <scope>NUCLEOTIDE SEQUENCE</scope>
    <source>
        <strain evidence="2">TAU-MAC 1115</strain>
    </source>
</reference>
<evidence type="ECO:0000313" key="3">
    <source>
        <dbReference type="Proteomes" id="UP000717364"/>
    </source>
</evidence>
<name>A0A947DBA0_9CYAN</name>
<evidence type="ECO:0000256" key="1">
    <source>
        <dbReference type="SAM" id="MobiDB-lite"/>
    </source>
</evidence>
<dbReference type="AlphaFoldDB" id="A0A947DBA0"/>
<dbReference type="Proteomes" id="UP000717364">
    <property type="component" value="Unassembled WGS sequence"/>
</dbReference>
<organism evidence="2 3">
    <name type="scientific">Leptothoe spongobia TAU-MAC 1115</name>
    <dbReference type="NCBI Taxonomy" id="1967444"/>
    <lineage>
        <taxon>Bacteria</taxon>
        <taxon>Bacillati</taxon>
        <taxon>Cyanobacteriota</taxon>
        <taxon>Cyanophyceae</taxon>
        <taxon>Nodosilineales</taxon>
        <taxon>Cymatolegaceae</taxon>
        <taxon>Leptothoe</taxon>
        <taxon>Leptothoe spongobia</taxon>
    </lineage>
</organism>
<sequence>MEQISINITIEEVNLILETLGQRPYVEVFQLINKIKAQAEAQVQANEMRQQEPNRGEPNANLT</sequence>
<protein>
    <submittedName>
        <fullName evidence="2">Uncharacterized protein</fullName>
    </submittedName>
</protein>
<comment type="caution">
    <text evidence="2">The sequence shown here is derived from an EMBL/GenBank/DDBJ whole genome shotgun (WGS) entry which is preliminary data.</text>
</comment>
<reference evidence="2" key="1">
    <citation type="submission" date="2020-11" db="EMBL/GenBank/DDBJ databases">
        <authorList>
            <person name="Konstantinou D."/>
            <person name="Gkelis S."/>
            <person name="Popin R."/>
            <person name="Fewer D."/>
            <person name="Sivonen K."/>
        </authorList>
    </citation>
    <scope>NUCLEOTIDE SEQUENCE</scope>
    <source>
        <strain evidence="2">TAU-MAC 1115</strain>
    </source>
</reference>
<keyword evidence="3" id="KW-1185">Reference proteome</keyword>
<gene>
    <name evidence="2" type="ORF">IXB50_01285</name>
</gene>
<proteinExistence type="predicted"/>